<keyword evidence="2" id="KW-0413">Isomerase</keyword>
<dbReference type="SUPFAM" id="SSF52833">
    <property type="entry name" value="Thioredoxin-like"/>
    <property type="match status" value="1"/>
</dbReference>
<dbReference type="PANTHER" id="PTHR45672:SF11">
    <property type="entry name" value="PROTEIN DISULFIDE-ISOMERASE C17H9.14C"/>
    <property type="match status" value="1"/>
</dbReference>
<dbReference type="GO" id="GO:0006457">
    <property type="term" value="P:protein folding"/>
    <property type="evidence" value="ECO:0007669"/>
    <property type="project" value="TreeGrafter"/>
</dbReference>
<dbReference type="Pfam" id="PF00085">
    <property type="entry name" value="Thioredoxin"/>
    <property type="match status" value="1"/>
</dbReference>
<dbReference type="GO" id="GO:0003756">
    <property type="term" value="F:protein disulfide isomerase activity"/>
    <property type="evidence" value="ECO:0007669"/>
    <property type="project" value="TreeGrafter"/>
</dbReference>
<dbReference type="CDD" id="cd02961">
    <property type="entry name" value="PDI_a_family"/>
    <property type="match status" value="1"/>
</dbReference>
<dbReference type="InterPro" id="IPR013766">
    <property type="entry name" value="Thioredoxin_domain"/>
</dbReference>
<gene>
    <name evidence="2" type="ORF">TPC1_10069</name>
</gene>
<organism evidence="2">
    <name type="scientific">Trepomonas sp. PC1</name>
    <dbReference type="NCBI Taxonomy" id="1076344"/>
    <lineage>
        <taxon>Eukaryota</taxon>
        <taxon>Metamonada</taxon>
        <taxon>Diplomonadida</taxon>
        <taxon>Hexamitidae</taxon>
        <taxon>Hexamitinae</taxon>
        <taxon>Trepomonas</taxon>
    </lineage>
</organism>
<name>A0A146KJB4_9EUKA</name>
<dbReference type="PANTHER" id="PTHR45672">
    <property type="entry name" value="PROTEIN DISULFIDE-ISOMERASE C17H9.14C-RELATED"/>
    <property type="match status" value="1"/>
</dbReference>
<protein>
    <submittedName>
        <fullName evidence="2">Protein disulfide isomerase</fullName>
    </submittedName>
</protein>
<proteinExistence type="predicted"/>
<dbReference type="GO" id="GO:0005783">
    <property type="term" value="C:endoplasmic reticulum"/>
    <property type="evidence" value="ECO:0007669"/>
    <property type="project" value="TreeGrafter"/>
</dbReference>
<dbReference type="AlphaFoldDB" id="A0A146KJB4"/>
<accession>A0A146KJB4</accession>
<dbReference type="InterPro" id="IPR051063">
    <property type="entry name" value="PDI"/>
</dbReference>
<evidence type="ECO:0000313" key="2">
    <source>
        <dbReference type="EMBL" id="JAP96557.1"/>
    </source>
</evidence>
<dbReference type="EMBL" id="GDID01000049">
    <property type="protein sequence ID" value="JAP96557.1"/>
    <property type="molecule type" value="Transcribed_RNA"/>
</dbReference>
<dbReference type="InterPro" id="IPR036249">
    <property type="entry name" value="Thioredoxin-like_sf"/>
</dbReference>
<evidence type="ECO:0000259" key="1">
    <source>
        <dbReference type="Pfam" id="PF00085"/>
    </source>
</evidence>
<feature type="domain" description="Thioredoxin" evidence="1">
    <location>
        <begin position="13"/>
        <end position="106"/>
    </location>
</feature>
<sequence>MISIYLSFSLIKELDSDEMAQQIKNNQKILVKFVIPDCPACKKLKPIFEQVEPLLNIPIVEHDCKQSSICGKYGVYSFPAIILFVNGSQIKYYQDKNAYQIANWVDSQEKFLKSEKDQSTINISTNLKLSSNLAQKLKVPIFIDVDDKNKNTVEIAHKIAPFATESELIQLIEDFKFRNIQEVTSFPLRKMQESSRISLIFCSGHSQYKNDSFIVKQKCSAEELQQILKANQMPSNSVIFYQQKGQNARYAVFSLEGQKIEEITNKFDESKMVSWPRYFKNEL</sequence>
<reference evidence="2" key="1">
    <citation type="submission" date="2015-07" db="EMBL/GenBank/DDBJ databases">
        <title>Adaptation to a free-living lifestyle via gene acquisitions in the diplomonad Trepomonas sp. PC1.</title>
        <authorList>
            <person name="Xu F."/>
            <person name="Jerlstrom-Hultqvist J."/>
            <person name="Kolisko M."/>
            <person name="Simpson A.G.B."/>
            <person name="Roger A.J."/>
            <person name="Svard S.G."/>
            <person name="Andersson J.O."/>
        </authorList>
    </citation>
    <scope>NUCLEOTIDE SEQUENCE</scope>
    <source>
        <strain evidence="2">PC1</strain>
    </source>
</reference>
<dbReference type="Gene3D" id="3.40.30.10">
    <property type="entry name" value="Glutaredoxin"/>
    <property type="match status" value="1"/>
</dbReference>